<evidence type="ECO:0008006" key="3">
    <source>
        <dbReference type="Google" id="ProtNLM"/>
    </source>
</evidence>
<dbReference type="AlphaFoldDB" id="A0AAW0DKI9"/>
<name>A0AAW0DKI9_9AGAR</name>
<protein>
    <recommendedName>
        <fullName evidence="3">F-box domain-containing protein</fullName>
    </recommendedName>
</protein>
<proteinExistence type="predicted"/>
<dbReference type="Gene3D" id="3.80.10.10">
    <property type="entry name" value="Ribonuclease Inhibitor"/>
    <property type="match status" value="1"/>
</dbReference>
<sequence length="293" mass="33853">MTTFNNPSLPFLPPELEQEIFEIATLQHPDSIPNLFLVSRRVRQWVENIKYRTIFPHHQHSLSMRHRSTCSEDELLQAIESKSKSADFFRERVRHLFVEGLDETELETVFSVCDKIHSLVILSELKHPGQFFSLKQFTTLRPIRLGLYFNELVQATDIQSPHPLLTSVTHFDLFDTRLKDDIADQLALLPALTHLSIWRSSATPGQLSAVLTRCRKLKALVAIDNWRKEPFPEFHVEDASYSADLRVVSIMLHNPQYLHEWVTGTYGGIDFWARADVFIGKRRPGEIEPSTSH</sequence>
<organism evidence="1 2">
    <name type="scientific">Favolaschia claudopus</name>
    <dbReference type="NCBI Taxonomy" id="2862362"/>
    <lineage>
        <taxon>Eukaryota</taxon>
        <taxon>Fungi</taxon>
        <taxon>Dikarya</taxon>
        <taxon>Basidiomycota</taxon>
        <taxon>Agaricomycotina</taxon>
        <taxon>Agaricomycetes</taxon>
        <taxon>Agaricomycetidae</taxon>
        <taxon>Agaricales</taxon>
        <taxon>Marasmiineae</taxon>
        <taxon>Mycenaceae</taxon>
        <taxon>Favolaschia</taxon>
    </lineage>
</organism>
<accession>A0AAW0DKI9</accession>
<dbReference type="SUPFAM" id="SSF52047">
    <property type="entry name" value="RNI-like"/>
    <property type="match status" value="1"/>
</dbReference>
<reference evidence="1 2" key="1">
    <citation type="journal article" date="2024" name="J Genomics">
        <title>Draft genome sequencing and assembly of Favolaschia claudopus CIRM-BRFM 2984 isolated from oak limbs.</title>
        <authorList>
            <person name="Navarro D."/>
            <person name="Drula E."/>
            <person name="Chaduli D."/>
            <person name="Cazenave R."/>
            <person name="Ahrendt S."/>
            <person name="Wang J."/>
            <person name="Lipzen A."/>
            <person name="Daum C."/>
            <person name="Barry K."/>
            <person name="Grigoriev I.V."/>
            <person name="Favel A."/>
            <person name="Rosso M.N."/>
            <person name="Martin F."/>
        </authorList>
    </citation>
    <scope>NUCLEOTIDE SEQUENCE [LARGE SCALE GENOMIC DNA]</scope>
    <source>
        <strain evidence="1 2">CIRM-BRFM 2984</strain>
    </source>
</reference>
<dbReference type="Proteomes" id="UP001362999">
    <property type="component" value="Unassembled WGS sequence"/>
</dbReference>
<dbReference type="EMBL" id="JAWWNJ010000007">
    <property type="protein sequence ID" value="KAK7051996.1"/>
    <property type="molecule type" value="Genomic_DNA"/>
</dbReference>
<keyword evidence="2" id="KW-1185">Reference proteome</keyword>
<gene>
    <name evidence="1" type="ORF">R3P38DRAFT_2858023</name>
</gene>
<dbReference type="InterPro" id="IPR032675">
    <property type="entry name" value="LRR_dom_sf"/>
</dbReference>
<comment type="caution">
    <text evidence="1">The sequence shown here is derived from an EMBL/GenBank/DDBJ whole genome shotgun (WGS) entry which is preliminary data.</text>
</comment>
<evidence type="ECO:0000313" key="2">
    <source>
        <dbReference type="Proteomes" id="UP001362999"/>
    </source>
</evidence>
<evidence type="ECO:0000313" key="1">
    <source>
        <dbReference type="EMBL" id="KAK7051996.1"/>
    </source>
</evidence>